<accession>A0A9X4MDN9</accession>
<organism evidence="1 2">
    <name type="scientific">Thiovibrio frasassiensis</name>
    <dbReference type="NCBI Taxonomy" id="2984131"/>
    <lineage>
        <taxon>Bacteria</taxon>
        <taxon>Pseudomonadati</taxon>
        <taxon>Thermodesulfobacteriota</taxon>
        <taxon>Desulfobulbia</taxon>
        <taxon>Desulfobulbales</taxon>
        <taxon>Thiovibrionaceae</taxon>
        <taxon>Thiovibrio</taxon>
    </lineage>
</organism>
<evidence type="ECO:0000313" key="1">
    <source>
        <dbReference type="EMBL" id="MDG4475426.1"/>
    </source>
</evidence>
<dbReference type="Proteomes" id="UP001154240">
    <property type="component" value="Unassembled WGS sequence"/>
</dbReference>
<comment type="caution">
    <text evidence="1">The sequence shown here is derived from an EMBL/GenBank/DDBJ whole genome shotgun (WGS) entry which is preliminary data.</text>
</comment>
<dbReference type="AlphaFoldDB" id="A0A9X4MDN9"/>
<dbReference type="EMBL" id="JAPHEH010000001">
    <property type="protein sequence ID" value="MDG4475426.1"/>
    <property type="molecule type" value="Genomic_DNA"/>
</dbReference>
<proteinExistence type="predicted"/>
<reference evidence="1" key="1">
    <citation type="journal article" date="2022" name="bioRxiv">
        <title>Thiovibrio frasassiensisgen. nov., sp. nov., an autotrophic, elemental sulfur disproportionating bacterium isolated from sulfidic karst sediment, and proposal of Thiovibrionaceae fam. nov.</title>
        <authorList>
            <person name="Aronson H."/>
            <person name="Thomas C."/>
            <person name="Bhattacharyya M."/>
            <person name="Eckstein S."/>
            <person name="Jensen S."/>
            <person name="Barco R."/>
            <person name="Macalady J."/>
            <person name="Amend J."/>
        </authorList>
    </citation>
    <scope>NUCLEOTIDE SEQUENCE</scope>
    <source>
        <strain evidence="1">RS19-109</strain>
    </source>
</reference>
<evidence type="ECO:0000313" key="2">
    <source>
        <dbReference type="Proteomes" id="UP001154240"/>
    </source>
</evidence>
<keyword evidence="2" id="KW-1185">Reference proteome</keyword>
<reference evidence="1" key="2">
    <citation type="submission" date="2022-10" db="EMBL/GenBank/DDBJ databases">
        <authorList>
            <person name="Aronson H.S."/>
        </authorList>
    </citation>
    <scope>NUCLEOTIDE SEQUENCE</scope>
    <source>
        <strain evidence="1">RS19-109</strain>
    </source>
</reference>
<gene>
    <name evidence="1" type="ORF">OLX77_04545</name>
</gene>
<dbReference type="RefSeq" id="WP_307632398.1">
    <property type="nucleotide sequence ID" value="NZ_JAPHEH010000001.1"/>
</dbReference>
<sequence>MAEYSWEIREQAEELYIIDGLTYEAVADVTGVSLSQLKRWGGEDTWVDRRKEYRQAQTSIRRGVTLAKAKAVDALLTTMDPQTAYAFASLVSSGKIIEQEARESQTRAVSEPATGSIERPIKTAVDAVTALQEAVEKKINAMLTQPGGVSLAGIKEIRQSLEMVEDMTAKYKPSTEETGKPGGLSDEAAEAIRRQILGLSK</sequence>
<protein>
    <submittedName>
        <fullName evidence="1">Uncharacterized protein</fullName>
    </submittedName>
</protein>
<name>A0A9X4MDN9_9BACT</name>